<reference evidence="13" key="1">
    <citation type="submission" date="2016-11" db="EMBL/GenBank/DDBJ databases">
        <authorList>
            <person name="Varghese N."/>
            <person name="Submissions S."/>
        </authorList>
    </citation>
    <scope>NUCLEOTIDE SEQUENCE [LARGE SCALE GENOMIC DNA]</scope>
    <source>
        <strain evidence="13">DSM 17539</strain>
    </source>
</reference>
<gene>
    <name evidence="12" type="ORF">SAMN03080594_10776</name>
</gene>
<evidence type="ECO:0000256" key="2">
    <source>
        <dbReference type="ARBA" id="ARBA00022448"/>
    </source>
</evidence>
<dbReference type="PROSITE" id="PS52016">
    <property type="entry name" value="TONB_DEPENDENT_REC_3"/>
    <property type="match status" value="1"/>
</dbReference>
<keyword evidence="7 8" id="KW-0998">Cell outer membrane</keyword>
<dbReference type="SUPFAM" id="SSF56935">
    <property type="entry name" value="Porins"/>
    <property type="match status" value="1"/>
</dbReference>
<keyword evidence="13" id="KW-1185">Reference proteome</keyword>
<feature type="domain" description="TonB-dependent receptor plug" evidence="11">
    <location>
        <begin position="161"/>
        <end position="284"/>
    </location>
</feature>
<dbReference type="SUPFAM" id="SSF49464">
    <property type="entry name" value="Carboxypeptidase regulatory domain-like"/>
    <property type="match status" value="1"/>
</dbReference>
<name>A0A1M5ECG7_9FLAO</name>
<sequence>MTKKTKLRQELPRKFKFDMVLKPSLTLLLSAMVTLPSSINYASETKMHSTLTNSETSTYNSEPTKPQEQITGVVLDNNGLPLPGANILEKGTANGTQTDFDGEFSISVSDPNAVLVVSYLGFVSKEINVSGQSNISVTLEEDASQLEEVVVTALGITREKKALGYAVQELSGDDIKNTSETNVINALAGKSAGVLINNSNGNVGASSRITIRGNQSLTGNNQPLFVVDGIPIDNTIVSSTRGGYDFTDMGNGAADINPSDIAEMTILKGGNAAALYGSRGANGVVLITTKTGKGKGFSVAVENTVTLSNPFLLPDYQNEYGQGGGQQFWYKDGLNGGSNDGVDESFGPRLDYTVQAEDIAPGGKLYWAVEAGFPQTPGEILTLPQFDSPIDPVTGERIPTPWISHPDNIKNFYETGITRITNVALTNGGTWGNMRLSITNSDQTGMVPNTNQVKNTINFSGNTNLTDKLSFEAKGSYINSNGNLNGAGYTFNNIGMQTIWTARQVDWDYMKNNIENPDGTQISWINRWHNNPYWIQYKNLNPQTKNRLIGSSSLKYQFNDWLSLSTRAGIDYSNEQVELIRAYYGNNDPEGRYAVSNYFRQEINADVLLSAVKNITEDLSLNANLGANIMNNQYRLQTSSVDRLVVPDIYSLSNAKETPTTTFYQREKEIQSAFASVSLGYKSQVYLDLTGRNDWSSTLPSSNNSYFYPSATTSWIFSETFKTDRNILSFGKVRLSVAQVGNDTDPYRLNATYSAATPYGENPSFSLSTAMPPADLVNELITSKELGLDLKFFNNRLGIDVTLYNSVAKNQILSAPVSPTSGYNTQIINAGQVDNKGVEVVLNGTPIQTKDFSWDLTANYGTNTSEIIALNGDIKRLELFKTEGNQINVVADVGGSYGDMYGKGFVYHENGKPIVDANGVPLTSEIKKLGNLMPDWIGGLNNSFTYKSINLSVLIDAKIGGDVYSRTNQDGWATGALTSTVGLNPNGVDVRDPIADGGGYLFDGVFEDGTPNNVYKDLDSFRWNSFARAERWLYDASYVKLRQITLSYSLPKTLISKIGLKGMDLSIFGRNLALLYKKNENFDPEVSNKDASLSSQGSEFASNPSARNIGFRAKITF</sequence>
<evidence type="ECO:0000256" key="1">
    <source>
        <dbReference type="ARBA" id="ARBA00004571"/>
    </source>
</evidence>
<dbReference type="NCBIfam" id="TIGR04057">
    <property type="entry name" value="SusC_RagA_signa"/>
    <property type="match status" value="1"/>
</dbReference>
<keyword evidence="3 8" id="KW-1134">Transmembrane beta strand</keyword>
<dbReference type="Pfam" id="PF07715">
    <property type="entry name" value="Plug"/>
    <property type="match status" value="1"/>
</dbReference>
<dbReference type="Proteomes" id="UP000184406">
    <property type="component" value="Unassembled WGS sequence"/>
</dbReference>
<evidence type="ECO:0000259" key="11">
    <source>
        <dbReference type="Pfam" id="PF07715"/>
    </source>
</evidence>
<keyword evidence="5 9" id="KW-0798">TonB box</keyword>
<evidence type="ECO:0000256" key="5">
    <source>
        <dbReference type="ARBA" id="ARBA00023077"/>
    </source>
</evidence>
<comment type="similarity">
    <text evidence="8 9">Belongs to the TonB-dependent receptor family.</text>
</comment>
<dbReference type="InterPro" id="IPR039426">
    <property type="entry name" value="TonB-dep_rcpt-like"/>
</dbReference>
<dbReference type="InterPro" id="IPR023996">
    <property type="entry name" value="TonB-dep_OMP_SusC/RagA"/>
</dbReference>
<dbReference type="GO" id="GO:0009279">
    <property type="term" value="C:cell outer membrane"/>
    <property type="evidence" value="ECO:0007669"/>
    <property type="project" value="UniProtKB-SubCell"/>
</dbReference>
<evidence type="ECO:0000256" key="3">
    <source>
        <dbReference type="ARBA" id="ARBA00022452"/>
    </source>
</evidence>
<proteinExistence type="inferred from homology"/>
<dbReference type="OrthoDB" id="9768177at2"/>
<evidence type="ECO:0000256" key="6">
    <source>
        <dbReference type="ARBA" id="ARBA00023136"/>
    </source>
</evidence>
<dbReference type="InterPro" id="IPR037066">
    <property type="entry name" value="Plug_dom_sf"/>
</dbReference>
<evidence type="ECO:0000256" key="8">
    <source>
        <dbReference type="PROSITE-ProRule" id="PRU01360"/>
    </source>
</evidence>
<dbReference type="Gene3D" id="2.170.130.10">
    <property type="entry name" value="TonB-dependent receptor, plug domain"/>
    <property type="match status" value="1"/>
</dbReference>
<evidence type="ECO:0000313" key="13">
    <source>
        <dbReference type="Proteomes" id="UP000184406"/>
    </source>
</evidence>
<keyword evidence="2 8" id="KW-0813">Transport</keyword>
<protein>
    <submittedName>
        <fullName evidence="12">TonB-linked outer membrane protein, SusC/RagA family</fullName>
    </submittedName>
</protein>
<feature type="domain" description="TonB-dependent receptor-like beta-barrel" evidence="10">
    <location>
        <begin position="505"/>
        <end position="897"/>
    </location>
</feature>
<dbReference type="InterPro" id="IPR000531">
    <property type="entry name" value="Beta-barrel_TonB"/>
</dbReference>
<evidence type="ECO:0000256" key="4">
    <source>
        <dbReference type="ARBA" id="ARBA00022692"/>
    </source>
</evidence>
<dbReference type="InterPro" id="IPR023997">
    <property type="entry name" value="TonB-dep_OMP_SusC/RagA_CS"/>
</dbReference>
<dbReference type="InterPro" id="IPR012910">
    <property type="entry name" value="Plug_dom"/>
</dbReference>
<keyword evidence="6 8" id="KW-0472">Membrane</keyword>
<dbReference type="Pfam" id="PF13715">
    <property type="entry name" value="CarbopepD_reg_2"/>
    <property type="match status" value="1"/>
</dbReference>
<dbReference type="NCBIfam" id="TIGR04056">
    <property type="entry name" value="OMP_RagA_SusC"/>
    <property type="match status" value="1"/>
</dbReference>
<evidence type="ECO:0000259" key="10">
    <source>
        <dbReference type="Pfam" id="PF00593"/>
    </source>
</evidence>
<dbReference type="Gene3D" id="2.60.40.1120">
    <property type="entry name" value="Carboxypeptidase-like, regulatory domain"/>
    <property type="match status" value="1"/>
</dbReference>
<accession>A0A1M5ECG7</accession>
<dbReference type="RefSeq" id="WP_084532657.1">
    <property type="nucleotide sequence ID" value="NZ_FQUX01000007.1"/>
</dbReference>
<dbReference type="AlphaFoldDB" id="A0A1M5ECG7"/>
<evidence type="ECO:0000256" key="9">
    <source>
        <dbReference type="RuleBase" id="RU003357"/>
    </source>
</evidence>
<dbReference type="InterPro" id="IPR008969">
    <property type="entry name" value="CarboxyPept-like_regulatory"/>
</dbReference>
<dbReference type="FunFam" id="2.60.40.1120:FF:000003">
    <property type="entry name" value="Outer membrane protein Omp121"/>
    <property type="match status" value="1"/>
</dbReference>
<dbReference type="Pfam" id="PF00593">
    <property type="entry name" value="TonB_dep_Rec_b-barrel"/>
    <property type="match status" value="1"/>
</dbReference>
<dbReference type="EMBL" id="FQUX01000007">
    <property type="protein sequence ID" value="SHF76885.1"/>
    <property type="molecule type" value="Genomic_DNA"/>
</dbReference>
<dbReference type="InterPro" id="IPR036942">
    <property type="entry name" value="Beta-barrel_TonB_sf"/>
</dbReference>
<organism evidence="12 13">
    <name type="scientific">Arenibacter palladensis</name>
    <dbReference type="NCBI Taxonomy" id="237373"/>
    <lineage>
        <taxon>Bacteria</taxon>
        <taxon>Pseudomonadati</taxon>
        <taxon>Bacteroidota</taxon>
        <taxon>Flavobacteriia</taxon>
        <taxon>Flavobacteriales</taxon>
        <taxon>Flavobacteriaceae</taxon>
        <taxon>Arenibacter</taxon>
    </lineage>
</organism>
<keyword evidence="4 8" id="KW-0812">Transmembrane</keyword>
<evidence type="ECO:0000313" key="12">
    <source>
        <dbReference type="EMBL" id="SHF76885.1"/>
    </source>
</evidence>
<dbReference type="Gene3D" id="2.40.170.20">
    <property type="entry name" value="TonB-dependent receptor, beta-barrel domain"/>
    <property type="match status" value="1"/>
</dbReference>
<evidence type="ECO:0000256" key="7">
    <source>
        <dbReference type="ARBA" id="ARBA00023237"/>
    </source>
</evidence>
<comment type="subcellular location">
    <subcellularLocation>
        <location evidence="1 8">Cell outer membrane</location>
        <topology evidence="1 8">Multi-pass membrane protein</topology>
    </subcellularLocation>
</comment>